<proteinExistence type="predicted"/>
<dbReference type="AlphaFoldDB" id="A0A396IRH0"/>
<accession>A0A396IRH0</accession>
<protein>
    <submittedName>
        <fullName evidence="1">Uncharacterized protein</fullName>
    </submittedName>
</protein>
<comment type="caution">
    <text evidence="1">The sequence shown here is derived from an EMBL/GenBank/DDBJ whole genome shotgun (WGS) entry which is preliminary data.</text>
</comment>
<dbReference type="Gramene" id="rna15224">
    <property type="protein sequence ID" value="RHN67083.1"/>
    <property type="gene ID" value="gene15224"/>
</dbReference>
<sequence>MKFNQVQGCSEVQVSKISEVIRSHYYGSSIGPKLVPLSTPLCPLCSTTLLIASLRFLSSPQ</sequence>
<dbReference type="EMBL" id="PSQE01000003">
    <property type="protein sequence ID" value="RHN67083.1"/>
    <property type="molecule type" value="Genomic_DNA"/>
</dbReference>
<reference evidence="1" key="1">
    <citation type="journal article" date="2018" name="Nat. Plants">
        <title>Whole-genome landscape of Medicago truncatula symbiotic genes.</title>
        <authorList>
            <person name="Pecrix Y."/>
            <person name="Gamas P."/>
            <person name="Carrere S."/>
        </authorList>
    </citation>
    <scope>NUCLEOTIDE SEQUENCE</scope>
    <source>
        <tissue evidence="1">Leaves</tissue>
    </source>
</reference>
<name>A0A396IRH0_MEDTR</name>
<evidence type="ECO:0000313" key="1">
    <source>
        <dbReference type="EMBL" id="RHN67083.1"/>
    </source>
</evidence>
<gene>
    <name evidence="1" type="ORF">MtrunA17_Chr3g0098861</name>
</gene>
<dbReference type="Proteomes" id="UP000265566">
    <property type="component" value="Chromosome 3"/>
</dbReference>
<organism evidence="1">
    <name type="scientific">Medicago truncatula</name>
    <name type="common">Barrel medic</name>
    <name type="synonym">Medicago tribuloides</name>
    <dbReference type="NCBI Taxonomy" id="3880"/>
    <lineage>
        <taxon>Eukaryota</taxon>
        <taxon>Viridiplantae</taxon>
        <taxon>Streptophyta</taxon>
        <taxon>Embryophyta</taxon>
        <taxon>Tracheophyta</taxon>
        <taxon>Spermatophyta</taxon>
        <taxon>Magnoliopsida</taxon>
        <taxon>eudicotyledons</taxon>
        <taxon>Gunneridae</taxon>
        <taxon>Pentapetalae</taxon>
        <taxon>rosids</taxon>
        <taxon>fabids</taxon>
        <taxon>Fabales</taxon>
        <taxon>Fabaceae</taxon>
        <taxon>Papilionoideae</taxon>
        <taxon>50 kb inversion clade</taxon>
        <taxon>NPAAA clade</taxon>
        <taxon>Hologalegina</taxon>
        <taxon>IRL clade</taxon>
        <taxon>Trifolieae</taxon>
        <taxon>Medicago</taxon>
    </lineage>
</organism>